<dbReference type="InterPro" id="IPR013149">
    <property type="entry name" value="ADH-like_C"/>
</dbReference>
<dbReference type="SMART" id="SM00829">
    <property type="entry name" value="PKS_ER"/>
    <property type="match status" value="1"/>
</dbReference>
<dbReference type="Pfam" id="PF08240">
    <property type="entry name" value="ADH_N"/>
    <property type="match status" value="1"/>
</dbReference>
<dbReference type="EMBL" id="BSOW01000055">
    <property type="protein sequence ID" value="GLR91803.1"/>
    <property type="molecule type" value="Genomic_DNA"/>
</dbReference>
<evidence type="ECO:0000259" key="3">
    <source>
        <dbReference type="SMART" id="SM00829"/>
    </source>
</evidence>
<feature type="domain" description="Enoyl reductase (ER)" evidence="3">
    <location>
        <begin position="11"/>
        <end position="322"/>
    </location>
</feature>
<dbReference type="Gene3D" id="3.40.50.720">
    <property type="entry name" value="NAD(P)-binding Rossmann-like Domain"/>
    <property type="match status" value="1"/>
</dbReference>
<dbReference type="InterPro" id="IPR013154">
    <property type="entry name" value="ADH-like_N"/>
</dbReference>
<evidence type="ECO:0000256" key="2">
    <source>
        <dbReference type="ARBA" id="ARBA00023002"/>
    </source>
</evidence>
<comment type="caution">
    <text evidence="4">The sequence shown here is derived from an EMBL/GenBank/DDBJ whole genome shotgun (WGS) entry which is preliminary data.</text>
</comment>
<dbReference type="SUPFAM" id="SSF51735">
    <property type="entry name" value="NAD(P)-binding Rossmann-fold domains"/>
    <property type="match status" value="1"/>
</dbReference>
<reference evidence="5" key="1">
    <citation type="journal article" date="2019" name="Int. J. Syst. Evol. Microbiol.">
        <title>The Global Catalogue of Microorganisms (GCM) 10K type strain sequencing project: providing services to taxonomists for standard genome sequencing and annotation.</title>
        <authorList>
            <consortium name="The Broad Institute Genomics Platform"/>
            <consortium name="The Broad Institute Genome Sequencing Center for Infectious Disease"/>
            <person name="Wu L."/>
            <person name="Ma J."/>
        </authorList>
    </citation>
    <scope>NUCLEOTIDE SEQUENCE [LARGE SCALE GENOMIC DNA]</scope>
    <source>
        <strain evidence="5">NBRC 102520</strain>
    </source>
</reference>
<name>A0ABQ6BDE3_9BRAD</name>
<keyword evidence="1" id="KW-0521">NADP</keyword>
<keyword evidence="5" id="KW-1185">Reference proteome</keyword>
<gene>
    <name evidence="4" type="primary">qor_3</name>
    <name evidence="4" type="ORF">GCM10007857_85210</name>
</gene>
<dbReference type="PANTHER" id="PTHR48106:SF13">
    <property type="entry name" value="QUINONE OXIDOREDUCTASE-RELATED"/>
    <property type="match status" value="1"/>
</dbReference>
<dbReference type="InterPro" id="IPR020843">
    <property type="entry name" value="ER"/>
</dbReference>
<dbReference type="RefSeq" id="WP_284275483.1">
    <property type="nucleotide sequence ID" value="NZ_BSOW01000055.1"/>
</dbReference>
<dbReference type="CDD" id="cd05286">
    <property type="entry name" value="QOR2"/>
    <property type="match status" value="1"/>
</dbReference>
<protein>
    <submittedName>
        <fullName evidence="4">Quinone oxidoreductase</fullName>
    </submittedName>
</protein>
<dbReference type="InterPro" id="IPR036291">
    <property type="entry name" value="NAD(P)-bd_dom_sf"/>
</dbReference>
<evidence type="ECO:0000313" key="5">
    <source>
        <dbReference type="Proteomes" id="UP001156905"/>
    </source>
</evidence>
<dbReference type="Pfam" id="PF00107">
    <property type="entry name" value="ADH_zinc_N"/>
    <property type="match status" value="1"/>
</dbReference>
<dbReference type="InterPro" id="IPR011032">
    <property type="entry name" value="GroES-like_sf"/>
</dbReference>
<keyword evidence="2" id="KW-0560">Oxidoreductase</keyword>
<dbReference type="NCBIfam" id="NF008024">
    <property type="entry name" value="PRK10754.1"/>
    <property type="match status" value="1"/>
</dbReference>
<dbReference type="InterPro" id="IPR047618">
    <property type="entry name" value="QOR-like"/>
</dbReference>
<accession>A0ABQ6BDE3</accession>
<organism evidence="4 5">
    <name type="scientific">Bradyrhizobium iriomotense</name>
    <dbReference type="NCBI Taxonomy" id="441950"/>
    <lineage>
        <taxon>Bacteria</taxon>
        <taxon>Pseudomonadati</taxon>
        <taxon>Pseudomonadota</taxon>
        <taxon>Alphaproteobacteria</taxon>
        <taxon>Hyphomicrobiales</taxon>
        <taxon>Nitrobacteraceae</taxon>
        <taxon>Bradyrhizobium</taxon>
    </lineage>
</organism>
<evidence type="ECO:0000313" key="4">
    <source>
        <dbReference type="EMBL" id="GLR91803.1"/>
    </source>
</evidence>
<dbReference type="Proteomes" id="UP001156905">
    <property type="component" value="Unassembled WGS sequence"/>
</dbReference>
<dbReference type="PANTHER" id="PTHR48106">
    <property type="entry name" value="QUINONE OXIDOREDUCTASE PIG3-RELATED"/>
    <property type="match status" value="1"/>
</dbReference>
<proteinExistence type="predicted"/>
<evidence type="ECO:0000256" key="1">
    <source>
        <dbReference type="ARBA" id="ARBA00022857"/>
    </source>
</evidence>
<dbReference type="SUPFAM" id="SSF50129">
    <property type="entry name" value="GroES-like"/>
    <property type="match status" value="1"/>
</dbReference>
<dbReference type="Gene3D" id="3.90.180.10">
    <property type="entry name" value="Medium-chain alcohol dehydrogenases, catalytic domain"/>
    <property type="match status" value="1"/>
</dbReference>
<sequence>MTKAVRVHKVGGPEALVYESVEVPAPGPGEVRIRQHAVGLNFIDVYFRTGLYKAPGLPFIAGNEAAGEVVSVGPGVTNFHPGDRVAYYHNLGAYTGERNMPWERLVKLPDHITYEQGAVLMLKGLTVWYLLHKTFKVEPHHRVLIHAAAGGIGLLACQWARALGAHVIGTVGSRAKAELAEANGCDHVILYSEEDFVARVKQISRNEGCDVVYDGVGKATFPGSLSCLKPRGMFVSFGNASGPVPPFAIAELNNHGSLFATRPKLNDYIGKRSELLEGADTLFAAVISGKLHVPINHAYALKDAAKAHIDLESRATTGASILKP</sequence>